<evidence type="ECO:0000313" key="2">
    <source>
        <dbReference type="Proteomes" id="UP000199050"/>
    </source>
</evidence>
<dbReference type="Proteomes" id="UP000199050">
    <property type="component" value="Unassembled WGS sequence"/>
</dbReference>
<dbReference type="RefSeq" id="WP_090719648.1">
    <property type="nucleotide sequence ID" value="NZ_CBCSKY010000061.1"/>
</dbReference>
<evidence type="ECO:0000313" key="1">
    <source>
        <dbReference type="EMBL" id="SDK88670.1"/>
    </source>
</evidence>
<dbReference type="STRING" id="1174501.SAMN05216192_15921"/>
<proteinExistence type="predicted"/>
<dbReference type="OrthoDB" id="2654428at2"/>
<gene>
    <name evidence="1" type="ORF">SAMN05216192_15921</name>
</gene>
<sequence>MNVIILLFSLLSSYVTSSEQREQAPVSFFAVQPQAVLAFEHSLGLNPYISSFDSLAGAALYAPEEELLRSKGTPLNITADPWQECQEYHYADMSAGICGGIVAYIHVSPAQAGLYGLKLNEVTLNPADNNVRVLLGKPDFIADDGDVYIRGNEALKIYRNPVTGEWDGIDLFDANAS</sequence>
<organism evidence="1 2">
    <name type="scientific">Paenibacillus typhae</name>
    <dbReference type="NCBI Taxonomy" id="1174501"/>
    <lineage>
        <taxon>Bacteria</taxon>
        <taxon>Bacillati</taxon>
        <taxon>Bacillota</taxon>
        <taxon>Bacilli</taxon>
        <taxon>Bacillales</taxon>
        <taxon>Paenibacillaceae</taxon>
        <taxon>Paenibacillus</taxon>
    </lineage>
</organism>
<reference evidence="2" key="1">
    <citation type="submission" date="2016-10" db="EMBL/GenBank/DDBJ databases">
        <authorList>
            <person name="Varghese N."/>
            <person name="Submissions S."/>
        </authorList>
    </citation>
    <scope>NUCLEOTIDE SEQUENCE [LARGE SCALE GENOMIC DNA]</scope>
    <source>
        <strain evidence="2">CGMCC 1.11012</strain>
    </source>
</reference>
<protein>
    <submittedName>
        <fullName evidence="1">Uncharacterized protein</fullName>
    </submittedName>
</protein>
<accession>A0A1G9FJU6</accession>
<keyword evidence="2" id="KW-1185">Reference proteome</keyword>
<name>A0A1G9FJU6_9BACL</name>
<dbReference type="EMBL" id="FNDX01000059">
    <property type="protein sequence ID" value="SDK88670.1"/>
    <property type="molecule type" value="Genomic_DNA"/>
</dbReference>
<dbReference type="AlphaFoldDB" id="A0A1G9FJU6"/>